<dbReference type="GO" id="GO:0006869">
    <property type="term" value="P:lipid transport"/>
    <property type="evidence" value="ECO:0007669"/>
    <property type="project" value="InterPro"/>
</dbReference>
<proteinExistence type="inferred from homology"/>
<keyword evidence="6" id="KW-1015">Disulfide bond</keyword>
<dbReference type="SMART" id="SM00499">
    <property type="entry name" value="AAI"/>
    <property type="match status" value="1"/>
</dbReference>
<dbReference type="PANTHER" id="PTHR33044">
    <property type="entry name" value="BIFUNCTIONAL INHIBITOR/LIPID-TRANSFER PROTEIN/SEED STORAGE 2S ALBUMIN SUPERFAMILY PROTEIN-RELATED"/>
    <property type="match status" value="1"/>
</dbReference>
<sequence>MKMGSSNIGLWLVVVLMLVGLARSDVEQDRAECADKLVGLAPCLSYVGGQTEAPTPDCCSGLKQVLDKSRKCLCVLIKDRDDPKLGLKVNATLAATLPNTCHASANITECIDLLHLAPNSTDAKMFKEFANITAGKNTTITTTGDSTAGNGGGRRESLALKMFCGCGALILASHLIIFHI</sequence>
<evidence type="ECO:0000256" key="8">
    <source>
        <dbReference type="ARBA" id="ARBA00023288"/>
    </source>
</evidence>
<evidence type="ECO:0000256" key="3">
    <source>
        <dbReference type="ARBA" id="ARBA00022475"/>
    </source>
</evidence>
<dbReference type="Pfam" id="PF14368">
    <property type="entry name" value="LTP_2"/>
    <property type="match status" value="1"/>
</dbReference>
<reference evidence="11 12" key="1">
    <citation type="journal article" date="2020" name="Nat. Commun.">
        <title>Genome of Tripterygium wilfordii and identification of cytochrome P450 involved in triptolide biosynthesis.</title>
        <authorList>
            <person name="Tu L."/>
            <person name="Su P."/>
            <person name="Zhang Z."/>
            <person name="Gao L."/>
            <person name="Wang J."/>
            <person name="Hu T."/>
            <person name="Zhou J."/>
            <person name="Zhang Y."/>
            <person name="Zhao Y."/>
            <person name="Liu Y."/>
            <person name="Song Y."/>
            <person name="Tong Y."/>
            <person name="Lu Y."/>
            <person name="Yang J."/>
            <person name="Xu C."/>
            <person name="Jia M."/>
            <person name="Peters R.J."/>
            <person name="Huang L."/>
            <person name="Gao W."/>
        </authorList>
    </citation>
    <scope>NUCLEOTIDE SEQUENCE [LARGE SCALE GENOMIC DNA]</scope>
    <source>
        <strain evidence="12">cv. XIE 37</strain>
        <tissue evidence="11">Leaf</tissue>
    </source>
</reference>
<keyword evidence="4" id="KW-0472">Membrane</keyword>
<dbReference type="InterPro" id="IPR016140">
    <property type="entry name" value="Bifunc_inhib/LTP/seed_store"/>
</dbReference>
<evidence type="ECO:0000256" key="6">
    <source>
        <dbReference type="ARBA" id="ARBA00023157"/>
    </source>
</evidence>
<dbReference type="EMBL" id="JAAARO010000015">
    <property type="protein sequence ID" value="KAF5735718.1"/>
    <property type="molecule type" value="Genomic_DNA"/>
</dbReference>
<dbReference type="OrthoDB" id="1938537at2759"/>
<keyword evidence="3" id="KW-1003">Cell membrane</keyword>
<evidence type="ECO:0000256" key="4">
    <source>
        <dbReference type="ARBA" id="ARBA00022622"/>
    </source>
</evidence>
<organism evidence="11 12">
    <name type="scientific">Tripterygium wilfordii</name>
    <name type="common">Thunder God vine</name>
    <dbReference type="NCBI Taxonomy" id="458696"/>
    <lineage>
        <taxon>Eukaryota</taxon>
        <taxon>Viridiplantae</taxon>
        <taxon>Streptophyta</taxon>
        <taxon>Embryophyta</taxon>
        <taxon>Tracheophyta</taxon>
        <taxon>Spermatophyta</taxon>
        <taxon>Magnoliopsida</taxon>
        <taxon>eudicotyledons</taxon>
        <taxon>Gunneridae</taxon>
        <taxon>Pentapetalae</taxon>
        <taxon>rosids</taxon>
        <taxon>fabids</taxon>
        <taxon>Celastrales</taxon>
        <taxon>Celastraceae</taxon>
        <taxon>Tripterygium</taxon>
    </lineage>
</organism>
<comment type="subcellular location">
    <subcellularLocation>
        <location evidence="1">Cell membrane</location>
        <topology evidence="1">Lipid-anchor</topology>
        <topology evidence="1">GPI-anchor</topology>
    </subcellularLocation>
</comment>
<protein>
    <submittedName>
        <fullName evidence="11">Protein YLS3</fullName>
    </submittedName>
</protein>
<comment type="caution">
    <text evidence="11">The sequence shown here is derived from an EMBL/GenBank/DDBJ whole genome shotgun (WGS) entry which is preliminary data.</text>
</comment>
<dbReference type="FunFam" id="1.10.110.10:FF:000001">
    <property type="entry name" value="Bifunctional inhibitor/lipid-transfer protein/seed storage 2S albumin superfamily protein"/>
    <property type="match status" value="1"/>
</dbReference>
<dbReference type="InParanoid" id="A0A7J7CNZ1"/>
<dbReference type="GO" id="GO:0005886">
    <property type="term" value="C:plasma membrane"/>
    <property type="evidence" value="ECO:0007669"/>
    <property type="project" value="UniProtKB-SubCell"/>
</dbReference>
<keyword evidence="7" id="KW-0325">Glycoprotein</keyword>
<evidence type="ECO:0000259" key="10">
    <source>
        <dbReference type="SMART" id="SM00499"/>
    </source>
</evidence>
<keyword evidence="8" id="KW-0449">Lipoprotein</keyword>
<evidence type="ECO:0000256" key="1">
    <source>
        <dbReference type="ARBA" id="ARBA00004609"/>
    </source>
</evidence>
<dbReference type="InterPro" id="IPR000528">
    <property type="entry name" value="Plant_nsLTP"/>
</dbReference>
<dbReference type="Proteomes" id="UP000593562">
    <property type="component" value="Unassembled WGS sequence"/>
</dbReference>
<evidence type="ECO:0000313" key="12">
    <source>
        <dbReference type="Proteomes" id="UP000593562"/>
    </source>
</evidence>
<evidence type="ECO:0000313" key="11">
    <source>
        <dbReference type="EMBL" id="KAF5735718.1"/>
    </source>
</evidence>
<comment type="similarity">
    <text evidence="2">Belongs to the plant LTP family.</text>
</comment>
<feature type="domain" description="Bifunctional inhibitor/plant lipid transfer protein/seed storage helical" evidence="10">
    <location>
        <begin position="33"/>
        <end position="110"/>
    </location>
</feature>
<dbReference type="CDD" id="cd00010">
    <property type="entry name" value="AAI_LTSS"/>
    <property type="match status" value="1"/>
</dbReference>
<dbReference type="InterPro" id="IPR043325">
    <property type="entry name" value="LTSS"/>
</dbReference>
<dbReference type="PRINTS" id="PR00382">
    <property type="entry name" value="LIPIDTRNSFER"/>
</dbReference>
<evidence type="ECO:0000256" key="2">
    <source>
        <dbReference type="ARBA" id="ARBA00009748"/>
    </source>
</evidence>
<gene>
    <name evidence="11" type="ORF">HS088_TW15G01233</name>
</gene>
<feature type="signal peptide" evidence="9">
    <location>
        <begin position="1"/>
        <end position="24"/>
    </location>
</feature>
<dbReference type="GO" id="GO:0008289">
    <property type="term" value="F:lipid binding"/>
    <property type="evidence" value="ECO:0007669"/>
    <property type="project" value="InterPro"/>
</dbReference>
<dbReference type="Gene3D" id="1.10.110.10">
    <property type="entry name" value="Plant lipid-transfer and hydrophobic proteins"/>
    <property type="match status" value="1"/>
</dbReference>
<evidence type="ECO:0000256" key="5">
    <source>
        <dbReference type="ARBA" id="ARBA00022729"/>
    </source>
</evidence>
<dbReference type="SUPFAM" id="SSF47699">
    <property type="entry name" value="Bifunctional inhibitor/lipid-transfer protein/seed storage 2S albumin"/>
    <property type="match status" value="1"/>
</dbReference>
<dbReference type="AlphaFoldDB" id="A0A7J7CNZ1"/>
<accession>A0A7J7CNZ1</accession>
<evidence type="ECO:0000256" key="7">
    <source>
        <dbReference type="ARBA" id="ARBA00023180"/>
    </source>
</evidence>
<name>A0A7J7CNZ1_TRIWF</name>
<feature type="chain" id="PRO_5029483263" evidence="9">
    <location>
        <begin position="25"/>
        <end position="180"/>
    </location>
</feature>
<keyword evidence="5 9" id="KW-0732">Signal</keyword>
<dbReference type="GO" id="GO:0098552">
    <property type="term" value="C:side of membrane"/>
    <property type="evidence" value="ECO:0007669"/>
    <property type="project" value="UniProtKB-KW"/>
</dbReference>
<keyword evidence="4" id="KW-0336">GPI-anchor</keyword>
<evidence type="ECO:0000256" key="9">
    <source>
        <dbReference type="SAM" id="SignalP"/>
    </source>
</evidence>
<keyword evidence="12" id="KW-1185">Reference proteome</keyword>
<dbReference type="InterPro" id="IPR036312">
    <property type="entry name" value="Bifun_inhib/LTP/seed_sf"/>
</dbReference>